<keyword evidence="2" id="KW-1185">Reference proteome</keyword>
<reference evidence="2" key="1">
    <citation type="submission" date="2017-06" db="EMBL/GenBank/DDBJ databases">
        <title>Complete genome sequence of Capnocytophaga sp. KCOM 1579 (=ChDC OS43) isolated from a human refractory periapical abscess lesion.</title>
        <authorList>
            <person name="Kook J.-K."/>
            <person name="Park S.-N."/>
            <person name="Lim Y.K."/>
            <person name="Roh H."/>
        </authorList>
    </citation>
    <scope>NUCLEOTIDE SEQUENCE [LARGE SCALE GENOMIC DNA]</scope>
    <source>
        <strain evidence="2">ChDC OS43</strain>
    </source>
</reference>
<accession>A0A1Z4BL24</accession>
<dbReference type="KEGG" id="capn:CBG49_02015"/>
<dbReference type="Proteomes" id="UP000197007">
    <property type="component" value="Chromosome"/>
</dbReference>
<name>A0A1Z4BL24_9FLAO</name>
<evidence type="ECO:0000313" key="2">
    <source>
        <dbReference type="Proteomes" id="UP000197007"/>
    </source>
</evidence>
<dbReference type="AlphaFoldDB" id="A0A1Z4BL24"/>
<dbReference type="RefSeq" id="WP_009414314.1">
    <property type="nucleotide sequence ID" value="NZ_CP022022.1"/>
</dbReference>
<dbReference type="EMBL" id="CP022022">
    <property type="protein sequence ID" value="ASF41963.1"/>
    <property type="molecule type" value="Genomic_DNA"/>
</dbReference>
<protein>
    <submittedName>
        <fullName evidence="1">Uncharacterized protein</fullName>
    </submittedName>
</protein>
<sequence>MDTIRIKFNNETDFYIFEPLFKQFKVKVYNDTKDIKEKDDSLMTKKEYFEMIDRARAGKKHEISREEMRKMLLEG</sequence>
<evidence type="ECO:0000313" key="1">
    <source>
        <dbReference type="EMBL" id="ASF41963.1"/>
    </source>
</evidence>
<proteinExistence type="predicted"/>
<organism evidence="1 2">
    <name type="scientific">Capnocytophaga endodontalis</name>
    <dbReference type="NCBI Taxonomy" id="2708117"/>
    <lineage>
        <taxon>Bacteria</taxon>
        <taxon>Pseudomonadati</taxon>
        <taxon>Bacteroidota</taxon>
        <taxon>Flavobacteriia</taxon>
        <taxon>Flavobacteriales</taxon>
        <taxon>Flavobacteriaceae</taxon>
        <taxon>Capnocytophaga</taxon>
    </lineage>
</organism>
<gene>
    <name evidence="1" type="ORF">CBG49_02015</name>
</gene>